<feature type="domain" description="PDZ" evidence="1">
    <location>
        <begin position="249"/>
        <end position="319"/>
    </location>
</feature>
<proteinExistence type="predicted"/>
<dbReference type="Proteomes" id="UP000019486">
    <property type="component" value="Unassembled WGS sequence"/>
</dbReference>
<dbReference type="SUPFAM" id="SSF50156">
    <property type="entry name" value="PDZ domain-like"/>
    <property type="match status" value="1"/>
</dbReference>
<dbReference type="STRING" id="1385369.N825_10480"/>
<evidence type="ECO:0000313" key="2">
    <source>
        <dbReference type="EMBL" id="EWY38900.1"/>
    </source>
</evidence>
<dbReference type="Gene3D" id="3.40.50.11550">
    <property type="match status" value="1"/>
</dbReference>
<dbReference type="Gene3D" id="2.30.42.10">
    <property type="match status" value="1"/>
</dbReference>
<dbReference type="AlphaFoldDB" id="W9GY93"/>
<dbReference type="Pfam" id="PF04187">
    <property type="entry name" value="Cofac_haem_bdg"/>
    <property type="match status" value="1"/>
</dbReference>
<dbReference type="SUPFAM" id="SSF159501">
    <property type="entry name" value="EreA/ChaN-like"/>
    <property type="match status" value="1"/>
</dbReference>
<dbReference type="InterPro" id="IPR007314">
    <property type="entry name" value="Cofac_haem-bd_dom"/>
</dbReference>
<keyword evidence="3" id="KW-1185">Reference proteome</keyword>
<dbReference type="EMBL" id="AVFL01000015">
    <property type="protein sequence ID" value="EWY38900.1"/>
    <property type="molecule type" value="Genomic_DNA"/>
</dbReference>
<comment type="caution">
    <text evidence="2">The sequence shown here is derived from an EMBL/GenBank/DDBJ whole genome shotgun (WGS) entry which is preliminary data.</text>
</comment>
<sequence>MVLLGEQHDSAEHHRWQFQTLAGLHAHRPDLALGMEMFPRRVQPALDRWVAGDLTEEQLLAETDWRTVWGYDSALYMPLLHFARMNRIPVVALNIDRALTARVGREGWSQIPPDAREGVGDPAKADPAYTDSLAEIYAAHGREGKPGDVKDDPAFLRFQEAQLLWDRAMAEALADTHRRTGATVVGIVGAGHMERRYGIPHQLADIGIPDGMVLLPWSAGSPCFALEAGLADAVFGVAADAEERPSWRPRLGVSLAPLDQGLRVESVGGDSVAEAAGLERGDVILAAAGTRTNEVGKLIDIVNRQAPGTWLPLSVQRDGATREVVAKFPGS</sequence>
<name>W9GY93_9PROT</name>
<evidence type="ECO:0000259" key="1">
    <source>
        <dbReference type="SMART" id="SM00228"/>
    </source>
</evidence>
<dbReference type="SMART" id="SM00228">
    <property type="entry name" value="PDZ"/>
    <property type="match status" value="1"/>
</dbReference>
<dbReference type="CDD" id="cd14727">
    <property type="entry name" value="ChanN-like"/>
    <property type="match status" value="1"/>
</dbReference>
<protein>
    <recommendedName>
        <fullName evidence="1">PDZ domain-containing protein</fullName>
    </recommendedName>
</protein>
<gene>
    <name evidence="2" type="ORF">N825_10480</name>
</gene>
<evidence type="ECO:0000313" key="3">
    <source>
        <dbReference type="Proteomes" id="UP000019486"/>
    </source>
</evidence>
<reference evidence="2 3" key="1">
    <citation type="submission" date="2013-08" db="EMBL/GenBank/DDBJ databases">
        <title>The genome sequence of Skermanella stibiiresistens.</title>
        <authorList>
            <person name="Zhu W."/>
            <person name="Wang G."/>
        </authorList>
    </citation>
    <scope>NUCLEOTIDE SEQUENCE [LARGE SCALE GENOMIC DNA]</scope>
    <source>
        <strain evidence="2 3">SB22</strain>
    </source>
</reference>
<accession>W9GY93</accession>
<dbReference type="InterPro" id="IPR036034">
    <property type="entry name" value="PDZ_sf"/>
</dbReference>
<dbReference type="PATRIC" id="fig|1385369.3.peg.4080"/>
<organism evidence="2 3">
    <name type="scientific">Skermanella stibiiresistens SB22</name>
    <dbReference type="NCBI Taxonomy" id="1385369"/>
    <lineage>
        <taxon>Bacteria</taxon>
        <taxon>Pseudomonadati</taxon>
        <taxon>Pseudomonadota</taxon>
        <taxon>Alphaproteobacteria</taxon>
        <taxon>Rhodospirillales</taxon>
        <taxon>Azospirillaceae</taxon>
        <taxon>Skermanella</taxon>
    </lineage>
</organism>
<dbReference type="Pfam" id="PF13180">
    <property type="entry name" value="PDZ_2"/>
    <property type="match status" value="1"/>
</dbReference>
<dbReference type="InterPro" id="IPR001478">
    <property type="entry name" value="PDZ"/>
</dbReference>